<accession>A0A4Y6U982</accession>
<reference evidence="1 2" key="1">
    <citation type="submission" date="2019-03" db="EMBL/GenBank/DDBJ databases">
        <title>The complete genome sequence of Swingsia_sp. F3b2 LMG30590(T).</title>
        <authorList>
            <person name="Chua K.-O."/>
            <person name="Chan K.-G."/>
            <person name="See-Too W.-S."/>
        </authorList>
    </citation>
    <scope>NUCLEOTIDE SEQUENCE [LARGE SCALE GENOMIC DNA]</scope>
    <source>
        <strain evidence="1 2">F3b2</strain>
    </source>
</reference>
<protein>
    <submittedName>
        <fullName evidence="1">Uncharacterized protein</fullName>
    </submittedName>
</protein>
<gene>
    <name evidence="1" type="ORF">E3E12_04455</name>
</gene>
<proteinExistence type="predicted"/>
<dbReference type="RefSeq" id="WP_141443278.1">
    <property type="nucleotide sequence ID" value="NZ_CP038231.1"/>
</dbReference>
<name>A0A4Y6U982_9PROT</name>
<dbReference type="KEGG" id="swf:E3E12_04455"/>
<keyword evidence="2" id="KW-1185">Reference proteome</keyword>
<dbReference type="OrthoDB" id="7278181at2"/>
<sequence>MQRIGLDARGGDWAALHHVTDDGLSKDVCIAADPIGGLSLRADSDVLEIRAIDRSWHLHPGVRGNMKISIGSYEHVFPMQYGDKHMLAAAVPAESMKDLLEAMGKGQKAVLTFMGKNTQKTVSLKDTQKVLNAFRNCVESSGMANLGSAPDSNSPF</sequence>
<organism evidence="1 2">
    <name type="scientific">Formicincola oecophyllae</name>
    <dbReference type="NCBI Taxonomy" id="2558361"/>
    <lineage>
        <taxon>Bacteria</taxon>
        <taxon>Pseudomonadati</taxon>
        <taxon>Pseudomonadota</taxon>
        <taxon>Alphaproteobacteria</taxon>
        <taxon>Acetobacterales</taxon>
        <taxon>Acetobacteraceae</taxon>
        <taxon>Formicincola</taxon>
    </lineage>
</organism>
<evidence type="ECO:0000313" key="1">
    <source>
        <dbReference type="EMBL" id="QDH13570.1"/>
    </source>
</evidence>
<evidence type="ECO:0000313" key="2">
    <source>
        <dbReference type="Proteomes" id="UP000318709"/>
    </source>
</evidence>
<dbReference type="AlphaFoldDB" id="A0A4Y6U982"/>
<dbReference type="Proteomes" id="UP000318709">
    <property type="component" value="Chromosome"/>
</dbReference>
<dbReference type="EMBL" id="CP038231">
    <property type="protein sequence ID" value="QDH13570.1"/>
    <property type="molecule type" value="Genomic_DNA"/>
</dbReference>